<keyword evidence="2" id="KW-0812">Transmembrane</keyword>
<dbReference type="InterPro" id="IPR003869">
    <property type="entry name" value="Polysac_CapD-like"/>
</dbReference>
<proteinExistence type="inferred from homology"/>
<feature type="transmembrane region" description="Helical" evidence="2">
    <location>
        <begin position="80"/>
        <end position="105"/>
    </location>
</feature>
<dbReference type="InterPro" id="IPR036291">
    <property type="entry name" value="NAD(P)-bd_dom_sf"/>
</dbReference>
<evidence type="ECO:0000313" key="4">
    <source>
        <dbReference type="EMBL" id="MDC7691867.1"/>
    </source>
</evidence>
<dbReference type="CDD" id="cd05237">
    <property type="entry name" value="UDP_invert_4-6DH_SDR_e"/>
    <property type="match status" value="1"/>
</dbReference>
<keyword evidence="2" id="KW-0472">Membrane</keyword>
<comment type="similarity">
    <text evidence="1">Belongs to the polysaccharide synthase family.</text>
</comment>
<evidence type="ECO:0000259" key="3">
    <source>
        <dbReference type="Pfam" id="PF02719"/>
    </source>
</evidence>
<organism evidence="4 5">
    <name type="scientific">Vogesella indigofera</name>
    <name type="common">Pseudomonas indigofera</name>
    <dbReference type="NCBI Taxonomy" id="45465"/>
    <lineage>
        <taxon>Bacteria</taxon>
        <taxon>Pseudomonadati</taxon>
        <taxon>Pseudomonadota</taxon>
        <taxon>Betaproteobacteria</taxon>
        <taxon>Neisseriales</taxon>
        <taxon>Chromobacteriaceae</taxon>
        <taxon>Vogesella</taxon>
    </lineage>
</organism>
<accession>A0ABT5I6R3</accession>
<gene>
    <name evidence="4" type="ORF">PQU93_13920</name>
</gene>
<evidence type="ECO:0000313" key="5">
    <source>
        <dbReference type="Proteomes" id="UP001221566"/>
    </source>
</evidence>
<evidence type="ECO:0000256" key="1">
    <source>
        <dbReference type="ARBA" id="ARBA00007430"/>
    </source>
</evidence>
<name>A0ABT5I6R3_VOGIN</name>
<dbReference type="PANTHER" id="PTHR43318:SF1">
    <property type="entry name" value="POLYSACCHARIDE BIOSYNTHESIS PROTEIN EPSC-RELATED"/>
    <property type="match status" value="1"/>
</dbReference>
<keyword evidence="5" id="KW-1185">Reference proteome</keyword>
<feature type="transmembrane region" description="Helical" evidence="2">
    <location>
        <begin position="47"/>
        <end position="68"/>
    </location>
</feature>
<dbReference type="Proteomes" id="UP001221566">
    <property type="component" value="Unassembled WGS sequence"/>
</dbReference>
<dbReference type="SUPFAM" id="SSF53335">
    <property type="entry name" value="S-adenosyl-L-methionine-dependent methyltransferases"/>
    <property type="match status" value="1"/>
</dbReference>
<keyword evidence="2" id="KW-1133">Transmembrane helix</keyword>
<dbReference type="InterPro" id="IPR029063">
    <property type="entry name" value="SAM-dependent_MTases_sf"/>
</dbReference>
<evidence type="ECO:0000256" key="2">
    <source>
        <dbReference type="SAM" id="Phobius"/>
    </source>
</evidence>
<feature type="transmembrane region" description="Helical" evidence="2">
    <location>
        <begin position="111"/>
        <end position="130"/>
    </location>
</feature>
<comment type="caution">
    <text evidence="4">The sequence shown here is derived from an EMBL/GenBank/DDBJ whole genome shotgun (WGS) entry which is preliminary data.</text>
</comment>
<dbReference type="Pfam" id="PF13727">
    <property type="entry name" value="CoA_binding_3"/>
    <property type="match status" value="1"/>
</dbReference>
<dbReference type="SUPFAM" id="SSF51735">
    <property type="entry name" value="NAD(P)-binding Rossmann-fold domains"/>
    <property type="match status" value="1"/>
</dbReference>
<dbReference type="Gene3D" id="3.40.50.720">
    <property type="entry name" value="NAD(P)-binding Rossmann-like Domain"/>
    <property type="match status" value="2"/>
</dbReference>
<feature type="domain" description="Polysaccharide biosynthesis protein CapD-like" evidence="3">
    <location>
        <begin position="284"/>
        <end position="573"/>
    </location>
</feature>
<dbReference type="EMBL" id="JAQQKY010000008">
    <property type="protein sequence ID" value="MDC7691867.1"/>
    <property type="molecule type" value="Genomic_DNA"/>
</dbReference>
<reference evidence="4 5" key="1">
    <citation type="submission" date="2023-01" db="EMBL/GenBank/DDBJ databases">
        <title>Novel species of the genus Vogesella isolated from rivers.</title>
        <authorList>
            <person name="Lu H."/>
        </authorList>
    </citation>
    <scope>NUCLEOTIDE SEQUENCE [LARGE SCALE GENOMIC DNA]</scope>
    <source>
        <strain evidence="4 5">SH7W</strain>
    </source>
</reference>
<sequence>MLEKLLSFSRHHKMALLMLLDALLLPLALWSAVLLRLGGNWDPKLDPYLWIFAVPPLWVLPIFIKLGLYRAVLKFLDDRIVYTVFVGVSLSVLLLMAVILMAGIAPFPRTAIVIFWVFAMAYIGGSRFFLRGIVRRIDALDAPRRPVIIYGAGRAGLQLMAALHEGREYRPLAFVDDNPQLWRRTFRGLTVHDPLTLPQLLQDSGAEAILLAMPSASRGRHRQILEQLETLHVPIKRLPGMADLVSGEVRVEELREVEIDDVLGRDQVPPQPELLAANIRGKVVMVTGAGGSIGAELCRQIVKNRPARIVLFELSEYALYAIDQELARLAPAVARTPVLGSVTDTARLSSVLQAFAVETVYHAAAYKHVPMVEHNPVAGIVNNAFGTDSCAQAAQDAGVATFVLISTDKAVRPTNVMGASKRLAELTLQARHAAGSRTRFVMVRFGNVLGSSGSVVPLFKQQIAAGGPVTLTHPDITRYFMTIPEAAQLVIQAGAMGEGGDVFVLDMGEPVKIIDLARRMIHLSGLEVRDDYHPHGDIEIRCTGLRPGEKLYEELLIGDGVLATDHPRIMRAQEYHLPPAQLAGHLAALRSACAALDAPRAFAELQQVVHEFKAAAHTADWVAQAAGHNDD</sequence>
<feature type="transmembrane region" description="Helical" evidence="2">
    <location>
        <begin position="14"/>
        <end position="35"/>
    </location>
</feature>
<dbReference type="InterPro" id="IPR051203">
    <property type="entry name" value="Polysaccharide_Synthase-Rel"/>
</dbReference>
<dbReference type="RefSeq" id="WP_272803699.1">
    <property type="nucleotide sequence ID" value="NZ_JAQQKY010000008.1"/>
</dbReference>
<dbReference type="PANTHER" id="PTHR43318">
    <property type="entry name" value="UDP-N-ACETYLGLUCOSAMINE 4,6-DEHYDRATASE"/>
    <property type="match status" value="1"/>
</dbReference>
<dbReference type="Pfam" id="PF02719">
    <property type="entry name" value="Polysacc_synt_2"/>
    <property type="match status" value="1"/>
</dbReference>
<protein>
    <submittedName>
        <fullName evidence="4">Nucleoside-diphosphate sugar epimerase/dehydratase</fullName>
    </submittedName>
</protein>